<evidence type="ECO:0000256" key="1">
    <source>
        <dbReference type="ARBA" id="ARBA00008779"/>
    </source>
</evidence>
<dbReference type="PANTHER" id="PTHR42693">
    <property type="entry name" value="ARYLSULFATASE FAMILY MEMBER"/>
    <property type="match status" value="1"/>
</dbReference>
<dbReference type="InterPro" id="IPR000917">
    <property type="entry name" value="Sulfatase_N"/>
</dbReference>
<dbReference type="Proteomes" id="UP000187941">
    <property type="component" value="Chromosome"/>
</dbReference>
<evidence type="ECO:0000313" key="4">
    <source>
        <dbReference type="EMBL" id="AQG82338.1"/>
    </source>
</evidence>
<dbReference type="PANTHER" id="PTHR42693:SF33">
    <property type="entry name" value="ARYLSULFATASE"/>
    <property type="match status" value="1"/>
</dbReference>
<sequence>MNRLFACFLICTVVALAAYRSTVKPSTSIPPNIVFILADDLGYGDLSCFGATDLRTPHIDSLIGAGVRFTNFYANSSVCSPSRAALLSGRYPERVGVPGVIRDDTTDSWGYLSPAATLLPVYLKRSGYHTALTGKWHLGLESPNLPNERGFDEFYGLLEGMIDDYTAKLRHGKNFLRHNRQPISPPGHATDVFTDAAIRYLNARRIIRKPFFLYLPYTAPHDPLQPPANYLRRVLTRQPGIDTTRAKLVALIEHMDANVGRVMAALRANGQWQNTFIVFTSDNGGWGPGKANNGSNRGVKGQFYEGGIRIPAGVAWPDRIANGRVIDTRLQLMDWFPTLLELANVRLAKPVDGCSFRTLLTESNAQPDSIFAHRPLFFVRREGQDTYKGLQIHAIQQHGWKLLQPTPFAPYELYDLTTDPLERKNLANTDWKKRDQLMKHLMEHIRRGGRVPWQKG</sequence>
<name>A0A1P9X416_9BACT</name>
<dbReference type="AlphaFoldDB" id="A0A1P9X416"/>
<accession>A0A1P9X416</accession>
<evidence type="ECO:0000256" key="2">
    <source>
        <dbReference type="SAM" id="SignalP"/>
    </source>
</evidence>
<keyword evidence="5" id="KW-1185">Reference proteome</keyword>
<dbReference type="STRING" id="1178516.AWR27_05370"/>
<dbReference type="OrthoDB" id="9764377at2"/>
<evidence type="ECO:0000313" key="5">
    <source>
        <dbReference type="Proteomes" id="UP000187941"/>
    </source>
</evidence>
<protein>
    <submittedName>
        <fullName evidence="4">N-acetylgalactosamine 6-sulfate sulfatase</fullName>
    </submittedName>
</protein>
<dbReference type="KEGG" id="smon:AWR27_05370"/>
<keyword evidence="2" id="KW-0732">Signal</keyword>
<organism evidence="4 5">
    <name type="scientific">Spirosoma montaniterrae</name>
    <dbReference type="NCBI Taxonomy" id="1178516"/>
    <lineage>
        <taxon>Bacteria</taxon>
        <taxon>Pseudomonadati</taxon>
        <taxon>Bacteroidota</taxon>
        <taxon>Cytophagia</taxon>
        <taxon>Cytophagales</taxon>
        <taxon>Cytophagaceae</taxon>
        <taxon>Spirosoma</taxon>
    </lineage>
</organism>
<gene>
    <name evidence="4" type="ORF">AWR27_05370</name>
</gene>
<dbReference type="InterPro" id="IPR017850">
    <property type="entry name" value="Alkaline_phosphatase_core_sf"/>
</dbReference>
<proteinExistence type="inferred from homology"/>
<dbReference type="GO" id="GO:0004065">
    <property type="term" value="F:arylsulfatase activity"/>
    <property type="evidence" value="ECO:0007669"/>
    <property type="project" value="TreeGrafter"/>
</dbReference>
<dbReference type="InterPro" id="IPR050738">
    <property type="entry name" value="Sulfatase"/>
</dbReference>
<comment type="similarity">
    <text evidence="1">Belongs to the sulfatase family.</text>
</comment>
<evidence type="ECO:0000259" key="3">
    <source>
        <dbReference type="Pfam" id="PF00884"/>
    </source>
</evidence>
<dbReference type="Pfam" id="PF00884">
    <property type="entry name" value="Sulfatase"/>
    <property type="match status" value="1"/>
</dbReference>
<feature type="signal peptide" evidence="2">
    <location>
        <begin position="1"/>
        <end position="17"/>
    </location>
</feature>
<dbReference type="SUPFAM" id="SSF53649">
    <property type="entry name" value="Alkaline phosphatase-like"/>
    <property type="match status" value="1"/>
</dbReference>
<reference evidence="4 5" key="1">
    <citation type="submission" date="2016-01" db="EMBL/GenBank/DDBJ databases">
        <authorList>
            <person name="Oliw E.H."/>
        </authorList>
    </citation>
    <scope>NUCLEOTIDE SEQUENCE [LARGE SCALE GENOMIC DNA]</scope>
    <source>
        <strain evidence="4 5">DY10</strain>
    </source>
</reference>
<dbReference type="Gene3D" id="3.40.720.10">
    <property type="entry name" value="Alkaline Phosphatase, subunit A"/>
    <property type="match status" value="1"/>
</dbReference>
<dbReference type="EMBL" id="CP014263">
    <property type="protein sequence ID" value="AQG82338.1"/>
    <property type="molecule type" value="Genomic_DNA"/>
</dbReference>
<feature type="chain" id="PRO_5012003923" evidence="2">
    <location>
        <begin position="18"/>
        <end position="456"/>
    </location>
</feature>
<feature type="domain" description="Sulfatase N-terminal" evidence="3">
    <location>
        <begin position="31"/>
        <end position="345"/>
    </location>
</feature>
<dbReference type="Gene3D" id="3.30.1120.10">
    <property type="match status" value="1"/>
</dbReference>